<dbReference type="AlphaFoldDB" id="A0A2T2WL48"/>
<dbReference type="EMBL" id="PXYV01000010">
    <property type="protein sequence ID" value="PSR22969.1"/>
    <property type="molecule type" value="Genomic_DNA"/>
</dbReference>
<sequence length="336" mass="37400">MNIREVFDVIDLHAGGEPLRIITAGYPPLRGRTVLDQRDELLAHYDHYRRRLMAEPWGHEDMSGCLLVSPERPDSLYGLIFMHNQGYSFLFGHAILAVTKMLVETGQVVFQAGAKDVSVRYDVPYGQITAHARLHQGCVSSVWFENVPAYVVALDQVISIGSRSIDIDVAFSGAFYALVDVKALQKSVNFHDLDDLRQWAQDIKAAVETLGLARHPHEPRFDGIDGVVFTDSADSPDHLSRQVTVFADGAVDRSPGSSGISARLAVLGRRQRVERNRTYFFESVIDTIFGGIVLGDAPPVDGHMGIRTAVEGQAFLTAFRRFYENPFDKQGPFLLR</sequence>
<protein>
    <submittedName>
        <fullName evidence="2">Proline racemase</fullName>
    </submittedName>
</protein>
<reference evidence="2 3" key="1">
    <citation type="journal article" date="2014" name="BMC Genomics">
        <title>Comparison of environmental and isolate Sulfobacillus genomes reveals diverse carbon, sulfur, nitrogen, and hydrogen metabolisms.</title>
        <authorList>
            <person name="Justice N.B."/>
            <person name="Norman A."/>
            <person name="Brown C.T."/>
            <person name="Singh A."/>
            <person name="Thomas B.C."/>
            <person name="Banfield J.F."/>
        </authorList>
    </citation>
    <scope>NUCLEOTIDE SEQUENCE [LARGE SCALE GENOMIC DNA]</scope>
    <source>
        <strain evidence="2">AMDSBA3</strain>
    </source>
</reference>
<evidence type="ECO:0000313" key="2">
    <source>
        <dbReference type="EMBL" id="PSR22969.1"/>
    </source>
</evidence>
<dbReference type="PIRSF" id="PIRSF029792">
    <property type="entry name" value="Pro_racemase"/>
    <property type="match status" value="1"/>
</dbReference>
<dbReference type="PANTHER" id="PTHR33442">
    <property type="entry name" value="TRANS-3-HYDROXY-L-PROLINE DEHYDRATASE"/>
    <property type="match status" value="1"/>
</dbReference>
<dbReference type="GO" id="GO:0047580">
    <property type="term" value="F:4-hydroxyproline epimerase activity"/>
    <property type="evidence" value="ECO:0007669"/>
    <property type="project" value="TreeGrafter"/>
</dbReference>
<name>A0A2T2WL48_9FIRM</name>
<dbReference type="InterPro" id="IPR008794">
    <property type="entry name" value="Pro_racemase_fam"/>
</dbReference>
<dbReference type="SUPFAM" id="SSF54506">
    <property type="entry name" value="Diaminopimelate epimerase-like"/>
    <property type="match status" value="1"/>
</dbReference>
<evidence type="ECO:0000256" key="1">
    <source>
        <dbReference type="ARBA" id="ARBA00007529"/>
    </source>
</evidence>
<dbReference type="Proteomes" id="UP000241848">
    <property type="component" value="Unassembled WGS sequence"/>
</dbReference>
<proteinExistence type="inferred from homology"/>
<comment type="similarity">
    <text evidence="1">Belongs to the proline racemase family.</text>
</comment>
<dbReference type="Pfam" id="PF05544">
    <property type="entry name" value="Pro_racemase"/>
    <property type="match status" value="1"/>
</dbReference>
<dbReference type="SFLD" id="SFLDS00028">
    <property type="entry name" value="Proline_Racemase"/>
    <property type="match status" value="1"/>
</dbReference>
<accession>A0A2T2WL48</accession>
<evidence type="ECO:0000313" key="3">
    <source>
        <dbReference type="Proteomes" id="UP000241848"/>
    </source>
</evidence>
<organism evidence="2 3">
    <name type="scientific">Sulfobacillus acidophilus</name>
    <dbReference type="NCBI Taxonomy" id="53633"/>
    <lineage>
        <taxon>Bacteria</taxon>
        <taxon>Bacillati</taxon>
        <taxon>Bacillota</taxon>
        <taxon>Clostridia</taxon>
        <taxon>Eubacteriales</taxon>
        <taxon>Clostridiales Family XVII. Incertae Sedis</taxon>
        <taxon>Sulfobacillus</taxon>
    </lineage>
</organism>
<dbReference type="PANTHER" id="PTHR33442:SF1">
    <property type="entry name" value="TRANS-3-HYDROXY-L-PROLINE DEHYDRATASE"/>
    <property type="match status" value="1"/>
</dbReference>
<comment type="caution">
    <text evidence="2">The sequence shown here is derived from an EMBL/GenBank/DDBJ whole genome shotgun (WGS) entry which is preliminary data.</text>
</comment>
<gene>
    <name evidence="2" type="ORF">C7B45_04940</name>
</gene>
<dbReference type="Gene3D" id="3.10.310.10">
    <property type="entry name" value="Diaminopimelate Epimerase, Chain A, domain 1"/>
    <property type="match status" value="2"/>
</dbReference>